<dbReference type="PANTHER" id="PTHR48079:SF6">
    <property type="entry name" value="NAD(P)-BINDING DOMAIN-CONTAINING PROTEIN-RELATED"/>
    <property type="match status" value="1"/>
</dbReference>
<evidence type="ECO:0000313" key="3">
    <source>
        <dbReference type="Proteomes" id="UP000260665"/>
    </source>
</evidence>
<dbReference type="AlphaFoldDB" id="A0A3E1R9T1"/>
<dbReference type="GO" id="GO:0005737">
    <property type="term" value="C:cytoplasm"/>
    <property type="evidence" value="ECO:0007669"/>
    <property type="project" value="TreeGrafter"/>
</dbReference>
<dbReference type="RefSeq" id="WP_117178840.1">
    <property type="nucleotide sequence ID" value="NZ_QFZK01000010.1"/>
</dbReference>
<dbReference type="InterPro" id="IPR051783">
    <property type="entry name" value="NAD(P)-dependent_oxidoreduct"/>
</dbReference>
<evidence type="ECO:0000313" key="2">
    <source>
        <dbReference type="EMBL" id="RFO96128.1"/>
    </source>
</evidence>
<organism evidence="2 3">
    <name type="scientific">Rhodoferax lacus</name>
    <dbReference type="NCBI Taxonomy" id="2184758"/>
    <lineage>
        <taxon>Bacteria</taxon>
        <taxon>Pseudomonadati</taxon>
        <taxon>Pseudomonadota</taxon>
        <taxon>Betaproteobacteria</taxon>
        <taxon>Burkholderiales</taxon>
        <taxon>Comamonadaceae</taxon>
        <taxon>Rhodoferax</taxon>
    </lineage>
</organism>
<dbReference type="Proteomes" id="UP000260665">
    <property type="component" value="Unassembled WGS sequence"/>
</dbReference>
<accession>A0A3E1R9T1</accession>
<dbReference type="InterPro" id="IPR036291">
    <property type="entry name" value="NAD(P)-bd_dom_sf"/>
</dbReference>
<dbReference type="PANTHER" id="PTHR48079">
    <property type="entry name" value="PROTEIN YEEZ"/>
    <property type="match status" value="1"/>
</dbReference>
<reference evidence="2 3" key="1">
    <citation type="submission" date="2018-05" db="EMBL/GenBank/DDBJ databases">
        <title>Rhodoferax soyangensis sp.nov., isolated from an oligotrophic freshwater lake.</title>
        <authorList>
            <person name="Park M."/>
        </authorList>
    </citation>
    <scope>NUCLEOTIDE SEQUENCE [LARGE SCALE GENOMIC DNA]</scope>
    <source>
        <strain evidence="2 3">IMCC26218</strain>
    </source>
</reference>
<dbReference type="GO" id="GO:0004029">
    <property type="term" value="F:aldehyde dehydrogenase (NAD+) activity"/>
    <property type="evidence" value="ECO:0007669"/>
    <property type="project" value="TreeGrafter"/>
</dbReference>
<protein>
    <submittedName>
        <fullName evidence="2">Epimerase</fullName>
    </submittedName>
</protein>
<dbReference type="SUPFAM" id="SSF51735">
    <property type="entry name" value="NAD(P)-binding Rossmann-fold domains"/>
    <property type="match status" value="1"/>
</dbReference>
<feature type="domain" description="NAD-dependent epimerase/dehydratase" evidence="1">
    <location>
        <begin position="5"/>
        <end position="221"/>
    </location>
</feature>
<dbReference type="Gene3D" id="3.40.50.720">
    <property type="entry name" value="NAD(P)-binding Rossmann-like Domain"/>
    <property type="match status" value="1"/>
</dbReference>
<name>A0A3E1R9T1_9BURK</name>
<evidence type="ECO:0000259" key="1">
    <source>
        <dbReference type="Pfam" id="PF01370"/>
    </source>
</evidence>
<dbReference type="Pfam" id="PF01370">
    <property type="entry name" value="Epimerase"/>
    <property type="match status" value="1"/>
</dbReference>
<sequence length="351" mass="38204">MAETVLILGARGRFGLAAARAFADAGWQVLAHRRLGAKVPHEAAGDTRIEWLQADVHDTASLADAARALSQGRGIAVVVHALSPAYTDAAWKQQALPMAEAALDLCRVLDATLMLPGNIYNFGADMPEDLHEDTPQNARSIKGQIRIGMEEQLRRSGVRSIVLRAGNFFGSGKGTWFDQSIVKDIARGVFTYPGPLDVATAWAYLPDLAQTFVALAGKRAQLRPFEVLHFAGHSLTARQWLEVLTPLAQAQGWVPPGQGVHYKSLPWGLIRLGSWFVPTWAGLLELRYLWDRPHRLDNRALRALLGTEPHTALDVATGRALQDLGLMARGRLGSAAVREPMQGEGVNAARL</sequence>
<comment type="caution">
    <text evidence="2">The sequence shown here is derived from an EMBL/GenBank/DDBJ whole genome shotgun (WGS) entry which is preliminary data.</text>
</comment>
<gene>
    <name evidence="2" type="ORF">DIC66_15375</name>
</gene>
<keyword evidence="3" id="KW-1185">Reference proteome</keyword>
<dbReference type="EMBL" id="QFZK01000010">
    <property type="protein sequence ID" value="RFO96128.1"/>
    <property type="molecule type" value="Genomic_DNA"/>
</dbReference>
<dbReference type="OrthoDB" id="112777at2"/>
<proteinExistence type="predicted"/>
<dbReference type="InterPro" id="IPR001509">
    <property type="entry name" value="Epimerase_deHydtase"/>
</dbReference>